<name>A0A2I0W9U6_9ASPA</name>
<accession>A0A2I0W9U6</accession>
<keyword evidence="3" id="KW-1185">Reference proteome</keyword>
<feature type="domain" description="AB hydrolase-1" evidence="1">
    <location>
        <begin position="58"/>
        <end position="296"/>
    </location>
</feature>
<dbReference type="InterPro" id="IPR029058">
    <property type="entry name" value="AB_hydrolase_fold"/>
</dbReference>
<dbReference type="InterPro" id="IPR000073">
    <property type="entry name" value="AB_hydrolase_1"/>
</dbReference>
<evidence type="ECO:0000259" key="1">
    <source>
        <dbReference type="Pfam" id="PF12697"/>
    </source>
</evidence>
<proteinExistence type="predicted"/>
<reference evidence="2 3" key="2">
    <citation type="journal article" date="2017" name="Nature">
        <title>The Apostasia genome and the evolution of orchids.</title>
        <authorList>
            <person name="Zhang G.Q."/>
            <person name="Liu K.W."/>
            <person name="Li Z."/>
            <person name="Lohaus R."/>
            <person name="Hsiao Y.Y."/>
            <person name="Niu S.C."/>
            <person name="Wang J.Y."/>
            <person name="Lin Y.C."/>
            <person name="Xu Q."/>
            <person name="Chen L.J."/>
            <person name="Yoshida K."/>
            <person name="Fujiwara S."/>
            <person name="Wang Z.W."/>
            <person name="Zhang Y.Q."/>
            <person name="Mitsuda N."/>
            <person name="Wang M."/>
            <person name="Liu G.H."/>
            <person name="Pecoraro L."/>
            <person name="Huang H.X."/>
            <person name="Xiao X.J."/>
            <person name="Lin M."/>
            <person name="Wu X.Y."/>
            <person name="Wu W.L."/>
            <person name="Chen Y.Y."/>
            <person name="Chang S.B."/>
            <person name="Sakamoto S."/>
            <person name="Ohme-Takagi M."/>
            <person name="Yagi M."/>
            <person name="Zeng S.J."/>
            <person name="Shen C.Y."/>
            <person name="Yeh C.M."/>
            <person name="Luo Y.B."/>
            <person name="Tsai W.C."/>
            <person name="Van de Peer Y."/>
            <person name="Liu Z.J."/>
        </authorList>
    </citation>
    <scope>NUCLEOTIDE SEQUENCE [LARGE SCALE GENOMIC DNA]</scope>
    <source>
        <tissue evidence="2">The whole plant</tissue>
    </source>
</reference>
<reference evidence="2 3" key="1">
    <citation type="journal article" date="2016" name="Sci. Rep.">
        <title>The Dendrobium catenatum Lindl. genome sequence provides insights into polysaccharide synthase, floral development and adaptive evolution.</title>
        <authorList>
            <person name="Zhang G.Q."/>
            <person name="Xu Q."/>
            <person name="Bian C."/>
            <person name="Tsai W.C."/>
            <person name="Yeh C.M."/>
            <person name="Liu K.W."/>
            <person name="Yoshida K."/>
            <person name="Zhang L.S."/>
            <person name="Chang S.B."/>
            <person name="Chen F."/>
            <person name="Shi Y."/>
            <person name="Su Y.Y."/>
            <person name="Zhang Y.Q."/>
            <person name="Chen L.J."/>
            <person name="Yin Y."/>
            <person name="Lin M."/>
            <person name="Huang H."/>
            <person name="Deng H."/>
            <person name="Wang Z.W."/>
            <person name="Zhu S.L."/>
            <person name="Zhao X."/>
            <person name="Deng C."/>
            <person name="Niu S.C."/>
            <person name="Huang J."/>
            <person name="Wang M."/>
            <person name="Liu G.H."/>
            <person name="Yang H.J."/>
            <person name="Xiao X.J."/>
            <person name="Hsiao Y.Y."/>
            <person name="Wu W.L."/>
            <person name="Chen Y.Y."/>
            <person name="Mitsuda N."/>
            <person name="Ohme-Takagi M."/>
            <person name="Luo Y.B."/>
            <person name="Van de Peer Y."/>
            <person name="Liu Z.J."/>
        </authorList>
    </citation>
    <scope>NUCLEOTIDE SEQUENCE [LARGE SCALE GENOMIC DNA]</scope>
    <source>
        <tissue evidence="2">The whole plant</tissue>
    </source>
</reference>
<dbReference type="Proteomes" id="UP000233837">
    <property type="component" value="Unassembled WGS sequence"/>
</dbReference>
<dbReference type="Gene3D" id="3.40.50.1820">
    <property type="entry name" value="alpha/beta hydrolase"/>
    <property type="match status" value="1"/>
</dbReference>
<evidence type="ECO:0000313" key="2">
    <source>
        <dbReference type="EMBL" id="PKU72430.1"/>
    </source>
</evidence>
<dbReference type="SUPFAM" id="SSF53474">
    <property type="entry name" value="alpha/beta-Hydrolases"/>
    <property type="match status" value="1"/>
</dbReference>
<sequence length="348" mass="39319">MPLLPSPCLSFTAYRDWCYKRSFISAGLRLTVLHLQAGQSTLCCWTPRHPDPQTRPSLVLLHGFGANANWQWSSYLRPLINAGFDLYIPDLLFFGGSYTTRSDRSDSFQAECVMAAMEAMGVNRIRAVVGVSYGGFVGYRIAAMFEAMVERVVLISAGVCLEEKDLREGMFMVDDLEEAASILLPQTPERLRQLIRLSHCRPPPALPTCFLSDFIHVMCTDYVDEKRGLIFALIRDRKLSDLPKISQPTLIIWGEQDQIFPLELGHRLKRHLEENSQLEVIKNAGHAVNLEKSKELCKLLKAFVLHSSEQEYSKRKGRKWHSATKYAGEGVKKFAASLPLLSGQREKA</sequence>
<protein>
    <recommendedName>
        <fullName evidence="1">AB hydrolase-1 domain-containing protein</fullName>
    </recommendedName>
</protein>
<organism evidence="2 3">
    <name type="scientific">Dendrobium catenatum</name>
    <dbReference type="NCBI Taxonomy" id="906689"/>
    <lineage>
        <taxon>Eukaryota</taxon>
        <taxon>Viridiplantae</taxon>
        <taxon>Streptophyta</taxon>
        <taxon>Embryophyta</taxon>
        <taxon>Tracheophyta</taxon>
        <taxon>Spermatophyta</taxon>
        <taxon>Magnoliopsida</taxon>
        <taxon>Liliopsida</taxon>
        <taxon>Asparagales</taxon>
        <taxon>Orchidaceae</taxon>
        <taxon>Epidendroideae</taxon>
        <taxon>Malaxideae</taxon>
        <taxon>Dendrobiinae</taxon>
        <taxon>Dendrobium</taxon>
    </lineage>
</organism>
<dbReference type="Pfam" id="PF12697">
    <property type="entry name" value="Abhydrolase_6"/>
    <property type="match status" value="1"/>
</dbReference>
<dbReference type="STRING" id="906689.A0A2I0W9U6"/>
<dbReference type="PRINTS" id="PR00111">
    <property type="entry name" value="ABHYDROLASE"/>
</dbReference>
<dbReference type="InterPro" id="IPR052370">
    <property type="entry name" value="Meta-cleavage_hydrolase"/>
</dbReference>
<dbReference type="PANTHER" id="PTHR43139">
    <property type="entry name" value="SI:DKEY-122A22.2"/>
    <property type="match status" value="1"/>
</dbReference>
<dbReference type="EMBL" id="KZ502837">
    <property type="protein sequence ID" value="PKU72430.1"/>
    <property type="molecule type" value="Genomic_DNA"/>
</dbReference>
<dbReference type="PANTHER" id="PTHR43139:SF59">
    <property type="entry name" value="ALPHA_BETA-HYDROLASES SUPERFAMILY PROTEIN"/>
    <property type="match status" value="1"/>
</dbReference>
<dbReference type="AlphaFoldDB" id="A0A2I0W9U6"/>
<gene>
    <name evidence="2" type="ORF">MA16_Dca017919</name>
</gene>
<evidence type="ECO:0000313" key="3">
    <source>
        <dbReference type="Proteomes" id="UP000233837"/>
    </source>
</evidence>
<dbReference type="OrthoDB" id="6431331at2759"/>